<reference evidence="1" key="2">
    <citation type="submission" date="2025-08" db="UniProtKB">
        <authorList>
            <consortium name="Ensembl"/>
        </authorList>
    </citation>
    <scope>IDENTIFICATION</scope>
</reference>
<organism evidence="1 2">
    <name type="scientific">Catharus ustulatus</name>
    <name type="common">Russet-backed thrush</name>
    <name type="synonym">Hylocichla ustulatus</name>
    <dbReference type="NCBI Taxonomy" id="91951"/>
    <lineage>
        <taxon>Eukaryota</taxon>
        <taxon>Metazoa</taxon>
        <taxon>Chordata</taxon>
        <taxon>Craniata</taxon>
        <taxon>Vertebrata</taxon>
        <taxon>Euteleostomi</taxon>
        <taxon>Archelosauria</taxon>
        <taxon>Archosauria</taxon>
        <taxon>Dinosauria</taxon>
        <taxon>Saurischia</taxon>
        <taxon>Theropoda</taxon>
        <taxon>Coelurosauria</taxon>
        <taxon>Aves</taxon>
        <taxon>Neognathae</taxon>
        <taxon>Neoaves</taxon>
        <taxon>Telluraves</taxon>
        <taxon>Australaves</taxon>
        <taxon>Passeriformes</taxon>
        <taxon>Turdidae</taxon>
        <taxon>Catharus</taxon>
    </lineage>
</organism>
<reference evidence="1" key="3">
    <citation type="submission" date="2025-09" db="UniProtKB">
        <authorList>
            <consortium name="Ensembl"/>
        </authorList>
    </citation>
    <scope>IDENTIFICATION</scope>
</reference>
<dbReference type="AlphaFoldDB" id="A0A8C3TZ23"/>
<dbReference type="Ensembl" id="ENSCUST00005005689.1">
    <property type="protein sequence ID" value="ENSCUSP00005005475.1"/>
    <property type="gene ID" value="ENSCUSG00005003480.1"/>
</dbReference>
<evidence type="ECO:0000313" key="1">
    <source>
        <dbReference type="Ensembl" id="ENSCUSP00005005475.1"/>
    </source>
</evidence>
<evidence type="ECO:0000313" key="2">
    <source>
        <dbReference type="Proteomes" id="UP000694563"/>
    </source>
</evidence>
<keyword evidence="2" id="KW-1185">Reference proteome</keyword>
<reference evidence="1" key="1">
    <citation type="submission" date="2020-10" db="EMBL/GenBank/DDBJ databases">
        <title>Catharus ustulatus (Swainson's thrush) genome, bCatUst1, primary haplotype v2.</title>
        <authorList>
            <person name="Delmore K."/>
            <person name="Vafadar M."/>
            <person name="Formenti G."/>
            <person name="Chow W."/>
            <person name="Pelan S."/>
            <person name="Howe K."/>
            <person name="Rhie A."/>
            <person name="Mountcastle J."/>
            <person name="Haase B."/>
            <person name="Fedrigo O."/>
            <person name="Jarvis E.D."/>
        </authorList>
    </citation>
    <scope>NUCLEOTIDE SEQUENCE [LARGE SCALE GENOMIC DNA]</scope>
</reference>
<proteinExistence type="predicted"/>
<name>A0A8C3TZ23_CATUS</name>
<protein>
    <submittedName>
        <fullName evidence="1">Uncharacterized protein</fullName>
    </submittedName>
</protein>
<sequence length="62" mass="7093">TAGFRPWRTPAPAPAPAQESLDLTCRRTPCFVKFSEMEEMVNMEAEINEVQHLTLKLLCKRC</sequence>
<dbReference type="Proteomes" id="UP000694563">
    <property type="component" value="Chromosome 6"/>
</dbReference>
<accession>A0A8C3TZ23</accession>